<sequence length="575" mass="62042">MQLRTALRTTAEKSLRATSALRRTATLGLRWNNSQAGTPVSRDASQGSQSKGSNAALAFAVGSLLSGAISYYLASHSGGERNRASTELNRQYGSPEDFKKAIEELRTLFPGEDAVTTDVEDLEAHGYSENDYHPGSRPSVVVYPASTDDVVKIVKTAVKYRMPVIPYSGATSVEGNFRAPSVGGICVDMSSMDRIIAIHEQDSDVVCQPGIGWMELNDILKQKGIPLFFPLDPGPGATIGGMLSTGCSGTNAVRYGTARAEWFLNATVVLPSGEVIKTRRRARKSSAGFDTTKLFIGAEGTLGIVTEVTIRLAPLLPTTVAVVQFPDVRKATEAVSEIINSGVGIQCVELCDDQFMKATNLNGQSSRKWPEQDSLFFKFQGPTPRALQETADIVKKITQKHGGTGFTLARSDKEAADLWQDRKNALWSSMALIPGARAWSTDVCVPPSRLPDLVYGTKEDLEAHGIPFTIVGHVGDGNFHALLLFTNDEELERARAAVGRMIHRALALDGTCTGEHGIGIGKRDYLREELGAGTVALMKAIKKAIDPLNLFNPGKVYPDEEKPDEAKKADLVPHA</sequence>
<keyword evidence="5" id="KW-0274">FAD</keyword>
<dbReference type="GO" id="GO:0008720">
    <property type="term" value="F:D-lactate dehydrogenase (NAD+) activity"/>
    <property type="evidence" value="ECO:0007669"/>
    <property type="project" value="TreeGrafter"/>
</dbReference>
<dbReference type="InterPro" id="IPR016171">
    <property type="entry name" value="Vanillyl_alc_oxidase_C-sub2"/>
</dbReference>
<evidence type="ECO:0000256" key="5">
    <source>
        <dbReference type="ARBA" id="ARBA00022827"/>
    </source>
</evidence>
<dbReference type="Gene3D" id="1.10.45.10">
    <property type="entry name" value="Vanillyl-alcohol Oxidase, Chain A, domain 4"/>
    <property type="match status" value="1"/>
</dbReference>
<keyword evidence="4" id="KW-0285">Flavoprotein</keyword>
<dbReference type="AlphaFoldDB" id="A0A371D5L6"/>
<dbReference type="Pfam" id="PF01565">
    <property type="entry name" value="FAD_binding_4"/>
    <property type="match status" value="1"/>
</dbReference>
<keyword evidence="6" id="KW-0809">Transit peptide</keyword>
<dbReference type="InterPro" id="IPR016169">
    <property type="entry name" value="FAD-bd_PCMH_sub2"/>
</dbReference>
<proteinExistence type="inferred from homology"/>
<dbReference type="GO" id="GO:0071949">
    <property type="term" value="F:FAD binding"/>
    <property type="evidence" value="ECO:0007669"/>
    <property type="project" value="InterPro"/>
</dbReference>
<dbReference type="FunFam" id="3.30.465.10:FF:000014">
    <property type="entry name" value="D-lactate dehydrogenase (Cytochrome), putative"/>
    <property type="match status" value="1"/>
</dbReference>
<feature type="region of interest" description="Disordered" evidence="11">
    <location>
        <begin position="554"/>
        <end position="575"/>
    </location>
</feature>
<name>A0A371D5L6_9APHY</name>
<dbReference type="PROSITE" id="PS51387">
    <property type="entry name" value="FAD_PCMH"/>
    <property type="match status" value="1"/>
</dbReference>
<evidence type="ECO:0000256" key="2">
    <source>
        <dbReference type="ARBA" id="ARBA00004173"/>
    </source>
</evidence>
<accession>A0A371D5L6</accession>
<dbReference type="GO" id="GO:0004458">
    <property type="term" value="F:D-lactate dehydrogenase (cytochrome) activity"/>
    <property type="evidence" value="ECO:0007669"/>
    <property type="project" value="UniProtKB-EC"/>
</dbReference>
<dbReference type="EC" id="1.1.2.4" evidence="9"/>
<evidence type="ECO:0000256" key="4">
    <source>
        <dbReference type="ARBA" id="ARBA00022630"/>
    </source>
</evidence>
<evidence type="ECO:0000256" key="6">
    <source>
        <dbReference type="ARBA" id="ARBA00022946"/>
    </source>
</evidence>
<dbReference type="InterPro" id="IPR036318">
    <property type="entry name" value="FAD-bd_PCMH-like_sf"/>
</dbReference>
<dbReference type="InterPro" id="IPR016166">
    <property type="entry name" value="FAD-bd_PCMH"/>
</dbReference>
<dbReference type="FunFam" id="3.30.70.2740:FF:000001">
    <property type="entry name" value="D-lactate dehydrogenase mitochondrial"/>
    <property type="match status" value="1"/>
</dbReference>
<comment type="cofactor">
    <cofactor evidence="1">
        <name>FAD</name>
        <dbReference type="ChEBI" id="CHEBI:57692"/>
    </cofactor>
</comment>
<evidence type="ECO:0000256" key="8">
    <source>
        <dbReference type="ARBA" id="ARBA00023128"/>
    </source>
</evidence>
<evidence type="ECO:0000259" key="12">
    <source>
        <dbReference type="PROSITE" id="PS51387"/>
    </source>
</evidence>
<reference evidence="13 14" key="1">
    <citation type="journal article" date="2018" name="Biotechnol. Biofuels">
        <title>Integrative visual omics of the white-rot fungus Polyporus brumalis exposes the biotechnological potential of its oxidative enzymes for delignifying raw plant biomass.</title>
        <authorList>
            <person name="Miyauchi S."/>
            <person name="Rancon A."/>
            <person name="Drula E."/>
            <person name="Hage H."/>
            <person name="Chaduli D."/>
            <person name="Favel A."/>
            <person name="Grisel S."/>
            <person name="Henrissat B."/>
            <person name="Herpoel-Gimbert I."/>
            <person name="Ruiz-Duenas F.J."/>
            <person name="Chevret D."/>
            <person name="Hainaut M."/>
            <person name="Lin J."/>
            <person name="Wang M."/>
            <person name="Pangilinan J."/>
            <person name="Lipzen A."/>
            <person name="Lesage-Meessen L."/>
            <person name="Navarro D."/>
            <person name="Riley R."/>
            <person name="Grigoriev I.V."/>
            <person name="Zhou S."/>
            <person name="Raouche S."/>
            <person name="Rosso M.N."/>
        </authorList>
    </citation>
    <scope>NUCLEOTIDE SEQUENCE [LARGE SCALE GENOMIC DNA]</scope>
    <source>
        <strain evidence="13 14">BRFM 1820</strain>
    </source>
</reference>
<dbReference type="Gene3D" id="3.30.465.10">
    <property type="match status" value="1"/>
</dbReference>
<comment type="catalytic activity">
    <reaction evidence="10">
        <text>(R)-lactate + 2 Fe(III)-[cytochrome c] = 2 Fe(II)-[cytochrome c] + pyruvate + 2 H(+)</text>
        <dbReference type="Rhea" id="RHEA:13521"/>
        <dbReference type="Rhea" id="RHEA-COMP:10350"/>
        <dbReference type="Rhea" id="RHEA-COMP:14399"/>
        <dbReference type="ChEBI" id="CHEBI:15361"/>
        <dbReference type="ChEBI" id="CHEBI:15378"/>
        <dbReference type="ChEBI" id="CHEBI:16004"/>
        <dbReference type="ChEBI" id="CHEBI:29033"/>
        <dbReference type="ChEBI" id="CHEBI:29034"/>
        <dbReference type="EC" id="1.1.2.4"/>
    </reaction>
</comment>
<dbReference type="InterPro" id="IPR006094">
    <property type="entry name" value="Oxid_FAD_bind_N"/>
</dbReference>
<dbReference type="EMBL" id="KZ857416">
    <property type="protein sequence ID" value="RDX47809.1"/>
    <property type="molecule type" value="Genomic_DNA"/>
</dbReference>
<dbReference type="Pfam" id="PF02913">
    <property type="entry name" value="FAD-oxidase_C"/>
    <property type="match status" value="1"/>
</dbReference>
<evidence type="ECO:0000256" key="7">
    <source>
        <dbReference type="ARBA" id="ARBA00023002"/>
    </source>
</evidence>
<organism evidence="13 14">
    <name type="scientific">Lentinus brumalis</name>
    <dbReference type="NCBI Taxonomy" id="2498619"/>
    <lineage>
        <taxon>Eukaryota</taxon>
        <taxon>Fungi</taxon>
        <taxon>Dikarya</taxon>
        <taxon>Basidiomycota</taxon>
        <taxon>Agaricomycotina</taxon>
        <taxon>Agaricomycetes</taxon>
        <taxon>Polyporales</taxon>
        <taxon>Polyporaceae</taxon>
        <taxon>Lentinus</taxon>
    </lineage>
</organism>
<dbReference type="FunFam" id="1.10.45.10:FF:000001">
    <property type="entry name" value="D-lactate dehydrogenase mitochondrial"/>
    <property type="match status" value="1"/>
</dbReference>
<feature type="compositionally biased region" description="Basic and acidic residues" evidence="11">
    <location>
        <begin position="557"/>
        <end position="575"/>
    </location>
</feature>
<comment type="subcellular location">
    <subcellularLocation>
        <location evidence="2">Mitochondrion</location>
    </subcellularLocation>
</comment>
<evidence type="ECO:0000256" key="11">
    <source>
        <dbReference type="SAM" id="MobiDB-lite"/>
    </source>
</evidence>
<dbReference type="GO" id="GO:1903457">
    <property type="term" value="P:lactate catabolic process"/>
    <property type="evidence" value="ECO:0007669"/>
    <property type="project" value="TreeGrafter"/>
</dbReference>
<dbReference type="PANTHER" id="PTHR11748">
    <property type="entry name" value="D-LACTATE DEHYDROGENASE"/>
    <property type="match status" value="1"/>
</dbReference>
<evidence type="ECO:0000256" key="3">
    <source>
        <dbReference type="ARBA" id="ARBA00008000"/>
    </source>
</evidence>
<dbReference type="SUPFAM" id="SSF56176">
    <property type="entry name" value="FAD-binding/transporter-associated domain-like"/>
    <property type="match status" value="1"/>
</dbReference>
<keyword evidence="14" id="KW-1185">Reference proteome</keyword>
<evidence type="ECO:0000256" key="10">
    <source>
        <dbReference type="ARBA" id="ARBA00051436"/>
    </source>
</evidence>
<feature type="domain" description="FAD-binding PCMH-type" evidence="12">
    <location>
        <begin position="134"/>
        <end position="315"/>
    </location>
</feature>
<keyword evidence="7" id="KW-0560">Oxidoreductase</keyword>
<protein>
    <recommendedName>
        <fullName evidence="9">D-lactate dehydrogenase (cytochrome)</fullName>
        <ecNumber evidence="9">1.1.2.4</ecNumber>
    </recommendedName>
</protein>
<dbReference type="InterPro" id="IPR004113">
    <property type="entry name" value="FAD-bd_oxidored_4_C"/>
</dbReference>
<evidence type="ECO:0000256" key="9">
    <source>
        <dbReference type="ARBA" id="ARBA00038897"/>
    </source>
</evidence>
<keyword evidence="8" id="KW-0496">Mitochondrion</keyword>
<comment type="similarity">
    <text evidence="3">Belongs to the FAD-binding oxidoreductase/transferase type 4 family.</text>
</comment>
<dbReference type="STRING" id="139420.A0A371D5L6"/>
<gene>
    <name evidence="13" type="ORF">OH76DRAFT_1405604</name>
</gene>
<dbReference type="SUPFAM" id="SSF55103">
    <property type="entry name" value="FAD-linked oxidases, C-terminal domain"/>
    <property type="match status" value="1"/>
</dbReference>
<dbReference type="OrthoDB" id="7786253at2759"/>
<evidence type="ECO:0000313" key="13">
    <source>
        <dbReference type="EMBL" id="RDX47809.1"/>
    </source>
</evidence>
<evidence type="ECO:0000313" key="14">
    <source>
        <dbReference type="Proteomes" id="UP000256964"/>
    </source>
</evidence>
<dbReference type="Proteomes" id="UP000256964">
    <property type="component" value="Unassembled WGS sequence"/>
</dbReference>
<dbReference type="InterPro" id="IPR016164">
    <property type="entry name" value="FAD-linked_Oxase-like_C"/>
</dbReference>
<dbReference type="PANTHER" id="PTHR11748:SF111">
    <property type="entry name" value="D-LACTATE DEHYDROGENASE, MITOCHONDRIAL-RELATED"/>
    <property type="match status" value="1"/>
</dbReference>
<evidence type="ECO:0000256" key="1">
    <source>
        <dbReference type="ARBA" id="ARBA00001974"/>
    </source>
</evidence>
<dbReference type="Gene3D" id="3.30.70.2740">
    <property type="match status" value="1"/>
</dbReference>
<dbReference type="GO" id="GO:0005739">
    <property type="term" value="C:mitochondrion"/>
    <property type="evidence" value="ECO:0007669"/>
    <property type="project" value="UniProtKB-SubCell"/>
</dbReference>